<protein>
    <submittedName>
        <fullName evidence="1">Uncharacterized protein</fullName>
    </submittedName>
</protein>
<gene>
    <name evidence="1" type="ORF">B0H17DRAFT_1193407</name>
</gene>
<comment type="caution">
    <text evidence="1">The sequence shown here is derived from an EMBL/GenBank/DDBJ whole genome shotgun (WGS) entry which is preliminary data.</text>
</comment>
<evidence type="ECO:0000313" key="2">
    <source>
        <dbReference type="Proteomes" id="UP001221757"/>
    </source>
</evidence>
<accession>A0AAD7M7X9</accession>
<keyword evidence="2" id="KW-1185">Reference proteome</keyword>
<reference evidence="1" key="1">
    <citation type="submission" date="2023-03" db="EMBL/GenBank/DDBJ databases">
        <title>Massive genome expansion in bonnet fungi (Mycena s.s.) driven by repeated elements and novel gene families across ecological guilds.</title>
        <authorList>
            <consortium name="Lawrence Berkeley National Laboratory"/>
            <person name="Harder C.B."/>
            <person name="Miyauchi S."/>
            <person name="Viragh M."/>
            <person name="Kuo A."/>
            <person name="Thoen E."/>
            <person name="Andreopoulos B."/>
            <person name="Lu D."/>
            <person name="Skrede I."/>
            <person name="Drula E."/>
            <person name="Henrissat B."/>
            <person name="Morin E."/>
            <person name="Kohler A."/>
            <person name="Barry K."/>
            <person name="LaButti K."/>
            <person name="Morin E."/>
            <person name="Salamov A."/>
            <person name="Lipzen A."/>
            <person name="Mereny Z."/>
            <person name="Hegedus B."/>
            <person name="Baldrian P."/>
            <person name="Stursova M."/>
            <person name="Weitz H."/>
            <person name="Taylor A."/>
            <person name="Grigoriev I.V."/>
            <person name="Nagy L.G."/>
            <person name="Martin F."/>
            <person name="Kauserud H."/>
        </authorList>
    </citation>
    <scope>NUCLEOTIDE SEQUENCE</scope>
    <source>
        <strain evidence="1">CBHHK067</strain>
    </source>
</reference>
<organism evidence="1 2">
    <name type="scientific">Mycena rosella</name>
    <name type="common">Pink bonnet</name>
    <name type="synonym">Agaricus rosellus</name>
    <dbReference type="NCBI Taxonomy" id="1033263"/>
    <lineage>
        <taxon>Eukaryota</taxon>
        <taxon>Fungi</taxon>
        <taxon>Dikarya</taxon>
        <taxon>Basidiomycota</taxon>
        <taxon>Agaricomycotina</taxon>
        <taxon>Agaricomycetes</taxon>
        <taxon>Agaricomycetidae</taxon>
        <taxon>Agaricales</taxon>
        <taxon>Marasmiineae</taxon>
        <taxon>Mycenaceae</taxon>
        <taxon>Mycena</taxon>
    </lineage>
</organism>
<name>A0AAD7M7X9_MYCRO</name>
<dbReference type="EMBL" id="JARKIE010000009">
    <property type="protein sequence ID" value="KAJ7704922.1"/>
    <property type="molecule type" value="Genomic_DNA"/>
</dbReference>
<sequence length="203" mass="21594">MRCLIRDTCSIHLLDSAPQIRCRAFSPRFPPLTTGSSSPTIRLYYSASFSLRPCPSSPPAIPLHLPLLTLSSASPGGPPPSHLSLAPSATPTPRVYMCLVITPVVYATLPSVSTPPTPAPVTASAEAPAISLLRAGTLPRAPPSCAPVVPHGPPLSRRSPCPKMLIKASNPSFSRLYQWHNCITPPSPFDHVSPSYRSTQCTD</sequence>
<proteinExistence type="predicted"/>
<dbReference type="AlphaFoldDB" id="A0AAD7M7X9"/>
<evidence type="ECO:0000313" key="1">
    <source>
        <dbReference type="EMBL" id="KAJ7704922.1"/>
    </source>
</evidence>
<dbReference type="Proteomes" id="UP001221757">
    <property type="component" value="Unassembled WGS sequence"/>
</dbReference>